<feature type="transmembrane region" description="Helical" evidence="1">
    <location>
        <begin position="120"/>
        <end position="140"/>
    </location>
</feature>
<evidence type="ECO:0000313" key="4">
    <source>
        <dbReference type="EMBL" id="SDK03179.1"/>
    </source>
</evidence>
<evidence type="ECO:0000259" key="2">
    <source>
        <dbReference type="Pfam" id="PF04892"/>
    </source>
</evidence>
<dbReference type="Proteomes" id="UP000242700">
    <property type="component" value="Unassembled WGS sequence"/>
</dbReference>
<dbReference type="PANTHER" id="PTHR36834">
    <property type="entry name" value="MEMBRANE PROTEIN-RELATED"/>
    <property type="match status" value="1"/>
</dbReference>
<dbReference type="EMBL" id="JAGGKN010000006">
    <property type="protein sequence ID" value="MBP1952813.1"/>
    <property type="molecule type" value="Genomic_DNA"/>
</dbReference>
<dbReference type="InterPro" id="IPR053150">
    <property type="entry name" value="Teicoplanin_resist-assoc"/>
</dbReference>
<keyword evidence="1" id="KW-1133">Transmembrane helix</keyword>
<evidence type="ECO:0000256" key="1">
    <source>
        <dbReference type="SAM" id="Phobius"/>
    </source>
</evidence>
<evidence type="ECO:0000313" key="3">
    <source>
        <dbReference type="EMBL" id="MBP1952813.1"/>
    </source>
</evidence>
<dbReference type="OrthoDB" id="4822551at2"/>
<dbReference type="EMBL" id="FNFI01000004">
    <property type="protein sequence ID" value="SDK03179.1"/>
    <property type="molecule type" value="Genomic_DNA"/>
</dbReference>
<gene>
    <name evidence="3" type="ORF">J2Z27_001894</name>
    <name evidence="4" type="ORF">SAMN05216187_104133</name>
</gene>
<feature type="domain" description="VanZ-like" evidence="2">
    <location>
        <begin position="57"/>
        <end position="168"/>
    </location>
</feature>
<dbReference type="Proteomes" id="UP001519348">
    <property type="component" value="Unassembled WGS sequence"/>
</dbReference>
<feature type="transmembrane region" description="Helical" evidence="1">
    <location>
        <begin position="44"/>
        <end position="65"/>
    </location>
</feature>
<evidence type="ECO:0000313" key="6">
    <source>
        <dbReference type="Proteomes" id="UP001519348"/>
    </source>
</evidence>
<dbReference type="STRING" id="586411.SAMN05216187_104133"/>
<reference evidence="4" key="1">
    <citation type="submission" date="2016-10" db="EMBL/GenBank/DDBJ databases">
        <authorList>
            <person name="de Groot N.N."/>
        </authorList>
    </citation>
    <scope>NUCLEOTIDE SEQUENCE [LARGE SCALE GENOMIC DNA]</scope>
    <source>
        <strain evidence="4">CGMCC 1.8911</strain>
    </source>
</reference>
<keyword evidence="6" id="KW-1185">Reference proteome</keyword>
<feature type="transmembrane region" description="Helical" evidence="1">
    <location>
        <begin position="12"/>
        <end position="32"/>
    </location>
</feature>
<evidence type="ECO:0000313" key="5">
    <source>
        <dbReference type="Proteomes" id="UP000242700"/>
    </source>
</evidence>
<keyword evidence="1" id="KW-0472">Membrane</keyword>
<protein>
    <submittedName>
        <fullName evidence="3">Glycopeptide antibiotics resistance protein</fullName>
    </submittedName>
    <submittedName>
        <fullName evidence="4">VanZ like family protein</fullName>
    </submittedName>
</protein>
<dbReference type="Pfam" id="PF04892">
    <property type="entry name" value="VanZ"/>
    <property type="match status" value="1"/>
</dbReference>
<feature type="transmembrane region" description="Helical" evidence="1">
    <location>
        <begin position="152"/>
        <end position="169"/>
    </location>
</feature>
<name>A0A1G8YJY6_9STAP</name>
<dbReference type="RefSeq" id="WP_092596435.1">
    <property type="nucleotide sequence ID" value="NZ_BMCN01000004.1"/>
</dbReference>
<dbReference type="PANTHER" id="PTHR36834:SF1">
    <property type="entry name" value="INTEGRAL MEMBRANE PROTEIN"/>
    <property type="match status" value="1"/>
</dbReference>
<reference evidence="5" key="2">
    <citation type="submission" date="2016-10" db="EMBL/GenBank/DDBJ databases">
        <authorList>
            <person name="Varghese N."/>
            <person name="Submissions S."/>
        </authorList>
    </citation>
    <scope>NUCLEOTIDE SEQUENCE [LARGE SCALE GENOMIC DNA]</scope>
    <source>
        <strain evidence="5">CGMCC 1.8911</strain>
    </source>
</reference>
<keyword evidence="1" id="KW-0812">Transmembrane</keyword>
<proteinExistence type="predicted"/>
<reference evidence="3 6" key="3">
    <citation type="submission" date="2021-03" db="EMBL/GenBank/DDBJ databases">
        <title>Genomic Encyclopedia of Type Strains, Phase IV (KMG-IV): sequencing the most valuable type-strain genomes for metagenomic binning, comparative biology and taxonomic classification.</title>
        <authorList>
            <person name="Goeker M."/>
        </authorList>
    </citation>
    <scope>NUCLEOTIDE SEQUENCE [LARGE SCALE GENOMIC DNA]</scope>
    <source>
        <strain evidence="3 6">DSM 22420</strain>
    </source>
</reference>
<dbReference type="InterPro" id="IPR006976">
    <property type="entry name" value="VanZ-like"/>
</dbReference>
<sequence length="188" mass="21246">MGILFEAFQPVIPIFVVIFMLITVITMMINTKNGYQLDSISKKIKYLSVIGLTMSLVGIFLVTLMPTSNDSDIVQMTPFESIKDLWYYATTEALINSVLMNIVLFIPASFFLYIIIRKELLTTILCLLLSIFIETMQYLMPIGRITSIDDTILNSIGGITGVLLGIIFLKFKNVYYALFGGKQRNNIK</sequence>
<feature type="transmembrane region" description="Helical" evidence="1">
    <location>
        <begin position="85"/>
        <end position="113"/>
    </location>
</feature>
<dbReference type="AlphaFoldDB" id="A0A1G8YJY6"/>
<organism evidence="4 5">
    <name type="scientific">Jeotgalicoccus aerolatus</name>
    <dbReference type="NCBI Taxonomy" id="709510"/>
    <lineage>
        <taxon>Bacteria</taxon>
        <taxon>Bacillati</taxon>
        <taxon>Bacillota</taxon>
        <taxon>Bacilli</taxon>
        <taxon>Bacillales</taxon>
        <taxon>Staphylococcaceae</taxon>
        <taxon>Jeotgalicoccus</taxon>
    </lineage>
</organism>
<accession>A0A1G8YJY6</accession>